<gene>
    <name evidence="2" type="ORF">H6P81_005603</name>
</gene>
<evidence type="ECO:0000313" key="3">
    <source>
        <dbReference type="Proteomes" id="UP000825729"/>
    </source>
</evidence>
<comment type="caution">
    <text evidence="2">The sequence shown here is derived from an EMBL/GenBank/DDBJ whole genome shotgun (WGS) entry which is preliminary data.</text>
</comment>
<evidence type="ECO:0000313" key="2">
    <source>
        <dbReference type="EMBL" id="KAG9452699.1"/>
    </source>
</evidence>
<accession>A0AAV7EVM6</accession>
<keyword evidence="3" id="KW-1185">Reference proteome</keyword>
<feature type="compositionally biased region" description="Low complexity" evidence="1">
    <location>
        <begin position="31"/>
        <end position="53"/>
    </location>
</feature>
<dbReference type="Proteomes" id="UP000825729">
    <property type="component" value="Unassembled WGS sequence"/>
</dbReference>
<protein>
    <submittedName>
        <fullName evidence="2">Uncharacterized protein</fullName>
    </submittedName>
</protein>
<dbReference type="AlphaFoldDB" id="A0AAV7EVM6"/>
<proteinExistence type="predicted"/>
<dbReference type="EMBL" id="JAINDJ010000003">
    <property type="protein sequence ID" value="KAG9452699.1"/>
    <property type="molecule type" value="Genomic_DNA"/>
</dbReference>
<feature type="region of interest" description="Disordered" evidence="1">
    <location>
        <begin position="1"/>
        <end position="72"/>
    </location>
</feature>
<evidence type="ECO:0000256" key="1">
    <source>
        <dbReference type="SAM" id="MobiDB-lite"/>
    </source>
</evidence>
<organism evidence="2 3">
    <name type="scientific">Aristolochia fimbriata</name>
    <name type="common">White veined hardy Dutchman's pipe vine</name>
    <dbReference type="NCBI Taxonomy" id="158543"/>
    <lineage>
        <taxon>Eukaryota</taxon>
        <taxon>Viridiplantae</taxon>
        <taxon>Streptophyta</taxon>
        <taxon>Embryophyta</taxon>
        <taxon>Tracheophyta</taxon>
        <taxon>Spermatophyta</taxon>
        <taxon>Magnoliopsida</taxon>
        <taxon>Magnoliidae</taxon>
        <taxon>Piperales</taxon>
        <taxon>Aristolochiaceae</taxon>
        <taxon>Aristolochia</taxon>
    </lineage>
</organism>
<name>A0AAV7EVM6_ARIFI</name>
<sequence>MQSVGAGDKQRNRPKSHPSITTRRVRFMDDSPSSPAFLKSSSRSSSMAVCASPKQRGPLPLGHGSRSQKLMRNRGDREILKRALSPPVRPQHGRLGLRRWSFRPVPSRLSNMSKA</sequence>
<reference evidence="2 3" key="1">
    <citation type="submission" date="2021-07" db="EMBL/GenBank/DDBJ databases">
        <title>The Aristolochia fimbriata genome: insights into angiosperm evolution, floral development and chemical biosynthesis.</title>
        <authorList>
            <person name="Jiao Y."/>
        </authorList>
    </citation>
    <scope>NUCLEOTIDE SEQUENCE [LARGE SCALE GENOMIC DNA]</scope>
    <source>
        <strain evidence="2">IBCAS-2021</strain>
        <tissue evidence="2">Leaf</tissue>
    </source>
</reference>